<dbReference type="PANTHER" id="PTHR33463:SF202">
    <property type="entry name" value="NB-ARC DOMAIN-CONTAINING PROTEIN"/>
    <property type="match status" value="1"/>
</dbReference>
<sequence length="689" mass="75962">MAISSLVGGLVSLGQIEAAKGNGYVSAPAVTKWLEEFEDIKNDGVKVGNKLIEVKRLIEAASFPSGMVAENYQVKKVEHIPGPSIEGHLTASRDLMKVLNLLNDDSVSRISVWGMGGVGKTTPVKNFNKKLETATSTEPSVKTGESTESTASRLHQRVEKERFLLILDDVWEVIDFDYLGVPWSEPLMGYKIILTSRSLDVSQNITTDIEEVCKECCGLPLALIIVGAFMRGKIAEASWKGALNALQRELVRCWIAEGLVYIRRIYEDSINRGIELVENLKDSCMLENGIFKDTVKMHEVLPEGMENLPNLSQLDLSGTRRLRHIGKGIIIPAVPIGNYRPDKYGDILTSRNLEEGTVGYCSFYENASLSDYFGGLEEDLPKLLTLSERPESWQHLDQLEAVRCNPIKKLPFATQNANTKKEIRGELQWWDHLEWDDEDTKSRHFLKLSGGQQEAAPTRLVRCFVGEVRFNSAIPSNGLHLLVVAALIATVTFAAAFTIPGGHNNDIGSPNQGLALIQSTRLFKWFIISDSVAMTCSITAACIIFGGAVVAKETYVYYFASARELTYIALLSTATPFTAGVVAVLPDQPFINTMTKIVGPFFHVNTFLILFQEDDSPQIEPIGSLPPDSGVGHHAKYAIGSSDGMWLFSPVEGATYRLDYDNPVAPSDSHDRCSLTFPIDKVSVYSTSN</sequence>
<dbReference type="GO" id="GO:0005524">
    <property type="term" value="F:ATP binding"/>
    <property type="evidence" value="ECO:0007669"/>
    <property type="project" value="UniProtKB-KW"/>
</dbReference>
<dbReference type="Pfam" id="PF00931">
    <property type="entry name" value="NB-ARC"/>
    <property type="match status" value="1"/>
</dbReference>
<keyword evidence="1" id="KW-0433">Leucine-rich repeat</keyword>
<evidence type="ECO:0000256" key="4">
    <source>
        <dbReference type="SAM" id="MobiDB-lite"/>
    </source>
</evidence>
<dbReference type="AlphaFoldDB" id="A0A7J0D7T6"/>
<dbReference type="OrthoDB" id="736010at2759"/>
<proteinExistence type="predicted"/>
<dbReference type="EMBL" id="BJWL01000073">
    <property type="protein sequence ID" value="GFS29155.1"/>
    <property type="molecule type" value="Genomic_DNA"/>
</dbReference>
<dbReference type="InterPro" id="IPR050905">
    <property type="entry name" value="Plant_NBS-LRR"/>
</dbReference>
<dbReference type="InterPro" id="IPR002182">
    <property type="entry name" value="NB-ARC"/>
</dbReference>
<keyword evidence="2" id="KW-0611">Plant defense</keyword>
<name>A0A7J0D7T6_9ERIC</name>
<evidence type="ECO:0000256" key="3">
    <source>
        <dbReference type="ARBA" id="ARBA00022840"/>
    </source>
</evidence>
<organism evidence="8 9">
    <name type="scientific">Actinidia rufa</name>
    <dbReference type="NCBI Taxonomy" id="165716"/>
    <lineage>
        <taxon>Eukaryota</taxon>
        <taxon>Viridiplantae</taxon>
        <taxon>Streptophyta</taxon>
        <taxon>Embryophyta</taxon>
        <taxon>Tracheophyta</taxon>
        <taxon>Spermatophyta</taxon>
        <taxon>Magnoliopsida</taxon>
        <taxon>eudicotyledons</taxon>
        <taxon>Gunneridae</taxon>
        <taxon>Pentapetalae</taxon>
        <taxon>asterids</taxon>
        <taxon>Ericales</taxon>
        <taxon>Actinidiaceae</taxon>
        <taxon>Actinidia</taxon>
    </lineage>
</organism>
<keyword evidence="5" id="KW-1133">Transmembrane helix</keyword>
<dbReference type="Proteomes" id="UP000585474">
    <property type="component" value="Unassembled WGS sequence"/>
</dbReference>
<dbReference type="InterPro" id="IPR026961">
    <property type="entry name" value="PGG_dom"/>
</dbReference>
<dbReference type="SUPFAM" id="SSF52540">
    <property type="entry name" value="P-loop containing nucleoside triphosphate hydrolases"/>
    <property type="match status" value="1"/>
</dbReference>
<keyword evidence="5" id="KW-0472">Membrane</keyword>
<evidence type="ECO:0000313" key="9">
    <source>
        <dbReference type="Proteomes" id="UP000585474"/>
    </source>
</evidence>
<feature type="transmembrane region" description="Helical" evidence="5">
    <location>
        <begin position="566"/>
        <end position="586"/>
    </location>
</feature>
<dbReference type="Gene3D" id="1.10.8.430">
    <property type="entry name" value="Helical domain of apoptotic protease-activating factors"/>
    <property type="match status" value="1"/>
</dbReference>
<evidence type="ECO:0000256" key="2">
    <source>
        <dbReference type="ARBA" id="ARBA00022821"/>
    </source>
</evidence>
<protein>
    <recommendedName>
        <fullName evidence="10">NB-ARC domain-containing protein</fullName>
    </recommendedName>
</protein>
<dbReference type="InterPro" id="IPR027417">
    <property type="entry name" value="P-loop_NTPase"/>
</dbReference>
<evidence type="ECO:0000313" key="8">
    <source>
        <dbReference type="EMBL" id="GFS29155.1"/>
    </source>
</evidence>
<evidence type="ECO:0000259" key="7">
    <source>
        <dbReference type="Pfam" id="PF13962"/>
    </source>
</evidence>
<feature type="transmembrane region" description="Helical" evidence="5">
    <location>
        <begin position="522"/>
        <end position="546"/>
    </location>
</feature>
<comment type="caution">
    <text evidence="8">The sequence shown here is derived from an EMBL/GenBank/DDBJ whole genome shotgun (WGS) entry which is preliminary data.</text>
</comment>
<feature type="domain" description="NB-ARC" evidence="6">
    <location>
        <begin position="146"/>
        <end position="210"/>
    </location>
</feature>
<keyword evidence="9" id="KW-1185">Reference proteome</keyword>
<evidence type="ECO:0008006" key="10">
    <source>
        <dbReference type="Google" id="ProtNLM"/>
    </source>
</evidence>
<accession>A0A7J0D7T6</accession>
<dbReference type="Pfam" id="PF13962">
    <property type="entry name" value="PGG"/>
    <property type="match status" value="1"/>
</dbReference>
<dbReference type="InterPro" id="IPR042197">
    <property type="entry name" value="Apaf_helical"/>
</dbReference>
<feature type="region of interest" description="Disordered" evidence="4">
    <location>
        <begin position="131"/>
        <end position="153"/>
    </location>
</feature>
<dbReference type="Gene3D" id="3.40.50.300">
    <property type="entry name" value="P-loop containing nucleotide triphosphate hydrolases"/>
    <property type="match status" value="1"/>
</dbReference>
<feature type="compositionally biased region" description="Polar residues" evidence="4">
    <location>
        <begin position="133"/>
        <end position="153"/>
    </location>
</feature>
<feature type="domain" description="PGG" evidence="7">
    <location>
        <begin position="481"/>
        <end position="584"/>
    </location>
</feature>
<gene>
    <name evidence="8" type="ORF">Acr_00g0005580</name>
</gene>
<dbReference type="PANTHER" id="PTHR33463">
    <property type="entry name" value="NB-ARC DOMAIN-CONTAINING PROTEIN-RELATED"/>
    <property type="match status" value="1"/>
</dbReference>
<evidence type="ECO:0000256" key="1">
    <source>
        <dbReference type="ARBA" id="ARBA00022614"/>
    </source>
</evidence>
<evidence type="ECO:0000259" key="6">
    <source>
        <dbReference type="Pfam" id="PF00931"/>
    </source>
</evidence>
<feature type="transmembrane region" description="Helical" evidence="5">
    <location>
        <begin position="479"/>
        <end position="501"/>
    </location>
</feature>
<keyword evidence="3" id="KW-0547">Nucleotide-binding</keyword>
<dbReference type="GO" id="GO:0043531">
    <property type="term" value="F:ADP binding"/>
    <property type="evidence" value="ECO:0007669"/>
    <property type="project" value="InterPro"/>
</dbReference>
<keyword evidence="3" id="KW-0067">ATP-binding</keyword>
<dbReference type="GO" id="GO:0006952">
    <property type="term" value="P:defense response"/>
    <property type="evidence" value="ECO:0007669"/>
    <property type="project" value="UniProtKB-KW"/>
</dbReference>
<evidence type="ECO:0000256" key="5">
    <source>
        <dbReference type="SAM" id="Phobius"/>
    </source>
</evidence>
<keyword evidence="5" id="KW-0812">Transmembrane</keyword>
<reference evidence="9" key="1">
    <citation type="submission" date="2019-07" db="EMBL/GenBank/DDBJ databases">
        <title>De Novo Assembly of kiwifruit Actinidia rufa.</title>
        <authorList>
            <person name="Sugita-Konishi S."/>
            <person name="Sato K."/>
            <person name="Mori E."/>
            <person name="Abe Y."/>
            <person name="Kisaki G."/>
            <person name="Hamano K."/>
            <person name="Suezawa K."/>
            <person name="Otani M."/>
            <person name="Fukuda T."/>
            <person name="Manabe T."/>
            <person name="Gomi K."/>
            <person name="Tabuchi M."/>
            <person name="Akimitsu K."/>
            <person name="Kataoka I."/>
        </authorList>
    </citation>
    <scope>NUCLEOTIDE SEQUENCE [LARGE SCALE GENOMIC DNA]</scope>
    <source>
        <strain evidence="9">cv. Fuchu</strain>
    </source>
</reference>